<evidence type="ECO:0000256" key="9">
    <source>
        <dbReference type="ARBA" id="ARBA00023170"/>
    </source>
</evidence>
<dbReference type="Pfam" id="PF07715">
    <property type="entry name" value="Plug"/>
    <property type="match status" value="1"/>
</dbReference>
<gene>
    <name evidence="15" type="ORF">JQC93_03510</name>
</gene>
<dbReference type="RefSeq" id="WP_205157063.1">
    <property type="nucleotide sequence ID" value="NZ_JAFEUM010000001.1"/>
</dbReference>
<protein>
    <submittedName>
        <fullName evidence="15">TonB-dependent receptor plug domain-containing protein</fullName>
    </submittedName>
</protein>
<feature type="domain" description="TonB-dependent receptor plug" evidence="14">
    <location>
        <begin position="51"/>
        <end position="160"/>
    </location>
</feature>
<keyword evidence="16" id="KW-1185">Reference proteome</keyword>
<evidence type="ECO:0000256" key="7">
    <source>
        <dbReference type="ARBA" id="ARBA00023077"/>
    </source>
</evidence>
<keyword evidence="4 11" id="KW-1134">Transmembrane beta strand</keyword>
<evidence type="ECO:0000256" key="5">
    <source>
        <dbReference type="ARBA" id="ARBA00022692"/>
    </source>
</evidence>
<dbReference type="PROSITE" id="PS52016">
    <property type="entry name" value="TONB_DEPENDENT_REC_3"/>
    <property type="match status" value="1"/>
</dbReference>
<dbReference type="EMBL" id="JAFEUM010000001">
    <property type="protein sequence ID" value="MBM7035464.1"/>
    <property type="molecule type" value="Genomic_DNA"/>
</dbReference>
<evidence type="ECO:0000313" key="16">
    <source>
        <dbReference type="Proteomes" id="UP000809621"/>
    </source>
</evidence>
<comment type="similarity">
    <text evidence="2">Belongs to the TonB-dependent receptor family. Hemoglobin/haptoglobin binding protein subfamily.</text>
</comment>
<organism evidence="15 16">
    <name type="scientific">Vibrio ulleungensis</name>
    <dbReference type="NCBI Taxonomy" id="2807619"/>
    <lineage>
        <taxon>Bacteria</taxon>
        <taxon>Pseudomonadati</taxon>
        <taxon>Pseudomonadota</taxon>
        <taxon>Gammaproteobacteria</taxon>
        <taxon>Vibrionales</taxon>
        <taxon>Vibrionaceae</taxon>
        <taxon>Vibrio</taxon>
    </lineage>
</organism>
<dbReference type="Proteomes" id="UP000809621">
    <property type="component" value="Unassembled WGS sequence"/>
</dbReference>
<evidence type="ECO:0000313" key="15">
    <source>
        <dbReference type="EMBL" id="MBM7035464.1"/>
    </source>
</evidence>
<dbReference type="SUPFAM" id="SSF56935">
    <property type="entry name" value="Porins"/>
    <property type="match status" value="1"/>
</dbReference>
<feature type="domain" description="TonB-dependent receptor-like beta-barrel" evidence="13">
    <location>
        <begin position="262"/>
        <end position="666"/>
    </location>
</feature>
<dbReference type="InterPro" id="IPR039426">
    <property type="entry name" value="TonB-dep_rcpt-like"/>
</dbReference>
<name>A0ABS2HEK1_9VIBR</name>
<dbReference type="Gene3D" id="2.170.130.10">
    <property type="entry name" value="TonB-dependent receptor, plug domain"/>
    <property type="match status" value="1"/>
</dbReference>
<dbReference type="InterPro" id="IPR000531">
    <property type="entry name" value="Beta-barrel_TonB"/>
</dbReference>
<comment type="subcellular location">
    <subcellularLocation>
        <location evidence="1 11">Cell outer membrane</location>
        <topology evidence="1 11">Multi-pass membrane protein</topology>
    </subcellularLocation>
</comment>
<keyword evidence="5 11" id="KW-0812">Transmembrane</keyword>
<dbReference type="InterPro" id="IPR036942">
    <property type="entry name" value="Beta-barrel_TonB_sf"/>
</dbReference>
<proteinExistence type="inferred from homology"/>
<dbReference type="Pfam" id="PF00593">
    <property type="entry name" value="TonB_dep_Rec_b-barrel"/>
    <property type="match status" value="1"/>
</dbReference>
<evidence type="ECO:0000259" key="13">
    <source>
        <dbReference type="Pfam" id="PF00593"/>
    </source>
</evidence>
<sequence>MKRDILKLCIALMISGQCVADDLDALLDLDFDELSGFDVEMETAAKNVQSLNDIPASVYVISNERIVRSGYTSISELLSLVPGFLTTKYSENGSDISSKGFHDSFYNKLLIMVDGRSVYSPVYGGTYMADLDYLIADIEQIEVVRGPAGTMWGANSANGVVNIITKSAQNTQGTHVSAYAGDYANRSAEVRHGFSFGEYSFAKVFYKYKHSPSTLEDDALIRESHQYGAAYELYADKHTLLVQVGGESSTEGSVEYWYTSEYDPIGDYYYYSESENPSTLNSHSWNLNVRHQFAASSETNFNTSIFVNYDADNDPFAEGDYLHAELDSYMNTELSQTTSLLFGGGIRAVTINFENHISNYNYEHFLLGQRAAVNDTKHRDYAYNLYGQVEVWLSDKFKLVAGAKAEHFSQNDSTELSPQLRGLYNINSHHSIWGGVARAVMLPSYLDTEMDEANGLYGFPDLYLSDPELENESVITAELGYRYNPSATIGVDTVLFASQYKNLRGVSYMDWGYSDPGRVEQSDIYDPLISESYTSYLNSDYDAKTLGAELAINYQPISNWSLFATYAYLTIDSDWSGVARTDEDAVYVGTYGESYYDIDTQHTATIQSLWSVTEQFDVDLIGRYFNQKFHESASDYEVDPFAVLDARLAWQKQQNWPSVELIAQNLLGAGYSYLNPEVAYSSYINELKWYARLTYDF</sequence>
<keyword evidence="6" id="KW-0732">Signal</keyword>
<dbReference type="InterPro" id="IPR037066">
    <property type="entry name" value="Plug_dom_sf"/>
</dbReference>
<keyword evidence="9 15" id="KW-0675">Receptor</keyword>
<evidence type="ECO:0000256" key="11">
    <source>
        <dbReference type="PROSITE-ProRule" id="PRU01360"/>
    </source>
</evidence>
<keyword evidence="7 12" id="KW-0798">TonB box</keyword>
<dbReference type="InterPro" id="IPR012910">
    <property type="entry name" value="Plug_dom"/>
</dbReference>
<accession>A0ABS2HEK1</accession>
<evidence type="ECO:0000256" key="12">
    <source>
        <dbReference type="RuleBase" id="RU003357"/>
    </source>
</evidence>
<evidence type="ECO:0000256" key="3">
    <source>
        <dbReference type="ARBA" id="ARBA00022448"/>
    </source>
</evidence>
<evidence type="ECO:0000256" key="10">
    <source>
        <dbReference type="ARBA" id="ARBA00023237"/>
    </source>
</evidence>
<dbReference type="Gene3D" id="2.40.170.20">
    <property type="entry name" value="TonB-dependent receptor, beta-barrel domain"/>
    <property type="match status" value="1"/>
</dbReference>
<evidence type="ECO:0000256" key="4">
    <source>
        <dbReference type="ARBA" id="ARBA00022452"/>
    </source>
</evidence>
<keyword evidence="3 11" id="KW-0813">Transport</keyword>
<reference evidence="15 16" key="1">
    <citation type="submission" date="2021-02" db="EMBL/GenBank/DDBJ databases">
        <authorList>
            <person name="Park J.-S."/>
        </authorList>
    </citation>
    <scope>NUCLEOTIDE SEQUENCE [LARGE SCALE GENOMIC DNA]</scope>
    <source>
        <strain evidence="15 16">188UL20-2</strain>
    </source>
</reference>
<dbReference type="PANTHER" id="PTHR30069">
    <property type="entry name" value="TONB-DEPENDENT OUTER MEMBRANE RECEPTOR"/>
    <property type="match status" value="1"/>
</dbReference>
<dbReference type="PANTHER" id="PTHR30069:SF29">
    <property type="entry name" value="HEMOGLOBIN AND HEMOGLOBIN-HAPTOGLOBIN-BINDING PROTEIN 1-RELATED"/>
    <property type="match status" value="1"/>
</dbReference>
<comment type="caution">
    <text evidence="15">The sequence shown here is derived from an EMBL/GenBank/DDBJ whole genome shotgun (WGS) entry which is preliminary data.</text>
</comment>
<evidence type="ECO:0000259" key="14">
    <source>
        <dbReference type="Pfam" id="PF07715"/>
    </source>
</evidence>
<evidence type="ECO:0000256" key="6">
    <source>
        <dbReference type="ARBA" id="ARBA00022729"/>
    </source>
</evidence>
<keyword evidence="8 11" id="KW-0472">Membrane</keyword>
<keyword evidence="10 11" id="KW-0998">Cell outer membrane</keyword>
<evidence type="ECO:0000256" key="8">
    <source>
        <dbReference type="ARBA" id="ARBA00023136"/>
    </source>
</evidence>
<evidence type="ECO:0000256" key="1">
    <source>
        <dbReference type="ARBA" id="ARBA00004571"/>
    </source>
</evidence>
<evidence type="ECO:0000256" key="2">
    <source>
        <dbReference type="ARBA" id="ARBA00008143"/>
    </source>
</evidence>